<feature type="domain" description="Flagellar basal body rod protein N-terminal" evidence="7">
    <location>
        <begin position="3"/>
        <end position="33"/>
    </location>
</feature>
<dbReference type="InterPro" id="IPR011491">
    <property type="entry name" value="FlgE_D2"/>
</dbReference>
<comment type="function">
    <text evidence="5">A flexible structure which links the flagellar filament to the drive apparatus in the basal body.</text>
</comment>
<evidence type="ECO:0000256" key="1">
    <source>
        <dbReference type="ARBA" id="ARBA00004117"/>
    </source>
</evidence>
<feature type="domain" description="Flagellar hook protein FlgE D2" evidence="9">
    <location>
        <begin position="162"/>
        <end position="302"/>
    </location>
</feature>
<comment type="caution">
    <text evidence="11">The sequence shown here is derived from an EMBL/GenBank/DDBJ whole genome shotgun (WGS) entry which is preliminary data.</text>
</comment>
<feature type="domain" description="Flagellar hook protein FlgE/F/G-like D1" evidence="10">
    <location>
        <begin position="85"/>
        <end position="141"/>
    </location>
</feature>
<keyword evidence="4 5" id="KW-0975">Bacterial flagellum</keyword>
<accession>A0ABR7B8H5</accession>
<keyword evidence="12" id="KW-1185">Reference proteome</keyword>
<dbReference type="EMBL" id="JACONW010000237">
    <property type="protein sequence ID" value="MBC3953210.1"/>
    <property type="molecule type" value="Genomic_DNA"/>
</dbReference>
<reference evidence="11 12" key="1">
    <citation type="submission" date="2020-08" db="EMBL/GenBank/DDBJ databases">
        <title>Putative novel bacterial strains isolated from necrotic wheat leaf tissues caused by Xanthomonas translucens.</title>
        <authorList>
            <person name="Tambong J.T."/>
        </authorList>
    </citation>
    <scope>NUCLEOTIDE SEQUENCE [LARGE SCALE GENOMIC DNA]</scope>
    <source>
        <strain evidence="11 12">DOAB 1069</strain>
    </source>
</reference>
<comment type="subcellular location">
    <subcellularLocation>
        <location evidence="1 5">Bacterial flagellum basal body</location>
    </subcellularLocation>
</comment>
<evidence type="ECO:0000256" key="2">
    <source>
        <dbReference type="ARBA" id="ARBA00009677"/>
    </source>
</evidence>
<dbReference type="InterPro" id="IPR037925">
    <property type="entry name" value="FlgE/F/G-like"/>
</dbReference>
<keyword evidence="11" id="KW-0282">Flagellum</keyword>
<name>A0ABR7B8H5_9PSED</name>
<feature type="region of interest" description="Disordered" evidence="6">
    <location>
        <begin position="451"/>
        <end position="471"/>
    </location>
</feature>
<keyword evidence="11" id="KW-0969">Cilium</keyword>
<comment type="similarity">
    <text evidence="2 5">Belongs to the flagella basal body rod proteins family.</text>
</comment>
<feature type="domain" description="Flagellar basal-body/hook protein C-terminal" evidence="8">
    <location>
        <begin position="538"/>
        <end position="580"/>
    </location>
</feature>
<dbReference type="Pfam" id="PF00460">
    <property type="entry name" value="Flg_bb_rod"/>
    <property type="match status" value="1"/>
</dbReference>
<dbReference type="Pfam" id="PF07559">
    <property type="entry name" value="FlgE_D2"/>
    <property type="match status" value="2"/>
</dbReference>
<evidence type="ECO:0000256" key="5">
    <source>
        <dbReference type="RuleBase" id="RU362116"/>
    </source>
</evidence>
<dbReference type="NCBIfam" id="TIGR03506">
    <property type="entry name" value="FlgEFG_subfam"/>
    <property type="match status" value="2"/>
</dbReference>
<feature type="domain" description="Flagellar hook protein FlgE D2" evidence="9">
    <location>
        <begin position="313"/>
        <end position="463"/>
    </location>
</feature>
<evidence type="ECO:0000259" key="8">
    <source>
        <dbReference type="Pfam" id="PF06429"/>
    </source>
</evidence>
<evidence type="ECO:0000259" key="9">
    <source>
        <dbReference type="Pfam" id="PF07559"/>
    </source>
</evidence>
<keyword evidence="11" id="KW-0966">Cell projection</keyword>
<gene>
    <name evidence="11" type="ORF">H8S59_25865</name>
</gene>
<dbReference type="Gene3D" id="2.60.98.20">
    <property type="entry name" value="Flagellar hook protein FlgE"/>
    <property type="match status" value="1"/>
</dbReference>
<dbReference type="InterPro" id="IPR010930">
    <property type="entry name" value="Flg_bb/hook_C_dom"/>
</dbReference>
<dbReference type="PANTHER" id="PTHR30435:SF1">
    <property type="entry name" value="FLAGELLAR HOOK PROTEIN FLGE"/>
    <property type="match status" value="1"/>
</dbReference>
<dbReference type="SUPFAM" id="SSF117143">
    <property type="entry name" value="Flagellar hook protein flgE"/>
    <property type="match status" value="2"/>
</dbReference>
<dbReference type="Pfam" id="PF06429">
    <property type="entry name" value="Flg_bbr_C"/>
    <property type="match status" value="1"/>
</dbReference>
<organism evidence="11 12">
    <name type="scientific">Pseudomonas folii</name>
    <dbReference type="NCBI Taxonomy" id="2762593"/>
    <lineage>
        <taxon>Bacteria</taxon>
        <taxon>Pseudomonadati</taxon>
        <taxon>Pseudomonadota</taxon>
        <taxon>Gammaproteobacteria</taxon>
        <taxon>Pseudomonadales</taxon>
        <taxon>Pseudomonadaceae</taxon>
        <taxon>Pseudomonas</taxon>
    </lineage>
</organism>
<protein>
    <recommendedName>
        <fullName evidence="3 5">Flagellar hook protein FlgE</fullName>
    </recommendedName>
</protein>
<dbReference type="Proteomes" id="UP000651852">
    <property type="component" value="Unassembled WGS sequence"/>
</dbReference>
<proteinExistence type="inferred from homology"/>
<evidence type="ECO:0000313" key="12">
    <source>
        <dbReference type="Proteomes" id="UP000651852"/>
    </source>
</evidence>
<dbReference type="InterPro" id="IPR037058">
    <property type="entry name" value="Falgellar_hook_FlgE_sf"/>
</dbReference>
<sequence>MSFNIAIGGIKAANKRLEVAGNNIANAGTVGFKSSRAQFSALYSSSHLGSGQNAAGDGVRLSEVRQNFNQGDTMTTSGRPLDMRIQGNGFFVVSERGSLAYTRAGAFLKDADNFIVDSEGARLQGYAGNERGEIMTGVRSDLKIDAFNIAPKATTKIAETINLDTSLPSLAQLPAFDPANPATYTRMTSRTIQDAGVASAPPVDHELKQYFVKTDENQWSMYVLVDDRNPADPGSTTPQHVTLEKKSNGTLQYSGNTQHIRKVSDTEFSLHGWRPAKEVNGNWVVNGAADGGAVSLSLNDGATSALDDSDAVMVRPVPVFDPTNLKTYSRVFANAIFDGQGNQHELKKYFVKDGTNSWRMHVLINDRNPQSPESMEPLTANVVFNRDGSLKSLVGMPGLSGNGADSLQLEGWVPAIVQDRGTSRERWVSNGAAGSDGGIAIDLTGLRQHNGASNRSAQQVDGHPSGKLSGLTMGRDGVLRAGFTNGLTRDVGQVMLASFANLQGLQPQSDTRWSETRASGPANFDEPGVGTLGVIIGQSLEGSNVTLADELIELIQAQTAYQANSKAISTEVTLMQTLIQST</sequence>
<dbReference type="PANTHER" id="PTHR30435">
    <property type="entry name" value="FLAGELLAR PROTEIN"/>
    <property type="match status" value="1"/>
</dbReference>
<evidence type="ECO:0000256" key="3">
    <source>
        <dbReference type="ARBA" id="ARBA00019015"/>
    </source>
</evidence>
<evidence type="ECO:0000256" key="6">
    <source>
        <dbReference type="SAM" id="MobiDB-lite"/>
    </source>
</evidence>
<dbReference type="RefSeq" id="WP_187523270.1">
    <property type="nucleotide sequence ID" value="NZ_JACONW010000237.1"/>
</dbReference>
<evidence type="ECO:0000259" key="10">
    <source>
        <dbReference type="Pfam" id="PF22692"/>
    </source>
</evidence>
<evidence type="ECO:0000256" key="4">
    <source>
        <dbReference type="ARBA" id="ARBA00023143"/>
    </source>
</evidence>
<dbReference type="InterPro" id="IPR053967">
    <property type="entry name" value="LlgE_F_G-like_D1"/>
</dbReference>
<dbReference type="InterPro" id="IPR001444">
    <property type="entry name" value="Flag_bb_rod_N"/>
</dbReference>
<dbReference type="InterPro" id="IPR020013">
    <property type="entry name" value="Flagellar_FlgE/F/G"/>
</dbReference>
<evidence type="ECO:0000313" key="11">
    <source>
        <dbReference type="EMBL" id="MBC3953210.1"/>
    </source>
</evidence>
<evidence type="ECO:0000259" key="7">
    <source>
        <dbReference type="Pfam" id="PF00460"/>
    </source>
</evidence>
<dbReference type="Pfam" id="PF22692">
    <property type="entry name" value="LlgE_F_G_D1"/>
    <property type="match status" value="1"/>
</dbReference>